<feature type="domain" description="Large ribosomal subunit protein uL24 C-terminal" evidence="4">
    <location>
        <begin position="58"/>
        <end position="123"/>
    </location>
</feature>
<dbReference type="PROSITE" id="PS01108">
    <property type="entry name" value="RIBOSOMAL_L24"/>
    <property type="match status" value="1"/>
</dbReference>
<dbReference type="InterPro" id="IPR008991">
    <property type="entry name" value="Translation_prot_SH3-like_sf"/>
</dbReference>
<comment type="similarity">
    <text evidence="1">Belongs to the universal ribosomal protein uL24 family.</text>
</comment>
<keyword evidence="3" id="KW-0687">Ribonucleoprotein</keyword>
<dbReference type="CDD" id="cd06089">
    <property type="entry name" value="KOW_RPL26"/>
    <property type="match status" value="1"/>
</dbReference>
<proteinExistence type="inferred from homology"/>
<dbReference type="InterPro" id="IPR014722">
    <property type="entry name" value="Rib_uL2_dom2"/>
</dbReference>
<keyword evidence="6" id="KW-1185">Reference proteome</keyword>
<dbReference type="Proteomes" id="UP001162131">
    <property type="component" value="Unassembled WGS sequence"/>
</dbReference>
<evidence type="ECO:0000256" key="2">
    <source>
        <dbReference type="ARBA" id="ARBA00022980"/>
    </source>
</evidence>
<dbReference type="NCBIfam" id="TIGR01079">
    <property type="entry name" value="rplX_bact"/>
    <property type="match status" value="1"/>
</dbReference>
<dbReference type="Pfam" id="PF17136">
    <property type="entry name" value="ribosomal_L24"/>
    <property type="match status" value="1"/>
</dbReference>
<dbReference type="GO" id="GO:1990904">
    <property type="term" value="C:ribonucleoprotein complex"/>
    <property type="evidence" value="ECO:0007669"/>
    <property type="project" value="UniProtKB-KW"/>
</dbReference>
<sequence length="187" mass="21842">MLTALFRAFSFKPKQVPFKKWNITRGDHVHIISGHEKGKHGRVVCVLKKRNQVIVHGVNLRIRHKRAGVMSSESTTTYEKESPIHVSNMLLSDPETKKPTRVKIGYLEDGTRVRVSKKSGAVIPKPKRNNLTYERRHKKKIDGVKDTKTEIALKRTYFGEDFEKIKEEFNEYIKKREKEAMWLVFPE</sequence>
<dbReference type="InterPro" id="IPR041988">
    <property type="entry name" value="Ribosomal_uL24_KOW"/>
</dbReference>
<evidence type="ECO:0000256" key="3">
    <source>
        <dbReference type="ARBA" id="ARBA00023274"/>
    </source>
</evidence>
<dbReference type="HAMAP" id="MF_01326_B">
    <property type="entry name" value="Ribosomal_uL24_B"/>
    <property type="match status" value="1"/>
</dbReference>
<dbReference type="GO" id="GO:0006412">
    <property type="term" value="P:translation"/>
    <property type="evidence" value="ECO:0007669"/>
    <property type="project" value="InterPro"/>
</dbReference>
<name>A0AAU9J5B1_9CILI</name>
<comment type="caution">
    <text evidence="5">The sequence shown here is derived from an EMBL/GenBank/DDBJ whole genome shotgun (WGS) entry which is preliminary data.</text>
</comment>
<dbReference type="PANTHER" id="PTHR12903">
    <property type="entry name" value="MITOCHONDRIAL RIBOSOMAL PROTEIN L24"/>
    <property type="match status" value="1"/>
</dbReference>
<organism evidence="5 6">
    <name type="scientific">Blepharisma stoltei</name>
    <dbReference type="NCBI Taxonomy" id="1481888"/>
    <lineage>
        <taxon>Eukaryota</taxon>
        <taxon>Sar</taxon>
        <taxon>Alveolata</taxon>
        <taxon>Ciliophora</taxon>
        <taxon>Postciliodesmatophora</taxon>
        <taxon>Heterotrichea</taxon>
        <taxon>Heterotrichida</taxon>
        <taxon>Blepharismidae</taxon>
        <taxon>Blepharisma</taxon>
    </lineage>
</organism>
<dbReference type="SUPFAM" id="SSF50104">
    <property type="entry name" value="Translation proteins SH3-like domain"/>
    <property type="match status" value="1"/>
</dbReference>
<evidence type="ECO:0000259" key="4">
    <source>
        <dbReference type="Pfam" id="PF17136"/>
    </source>
</evidence>
<evidence type="ECO:0000256" key="1">
    <source>
        <dbReference type="ARBA" id="ARBA00010618"/>
    </source>
</evidence>
<dbReference type="GO" id="GO:0003723">
    <property type="term" value="F:RNA binding"/>
    <property type="evidence" value="ECO:0007669"/>
    <property type="project" value="InterPro"/>
</dbReference>
<reference evidence="5" key="1">
    <citation type="submission" date="2021-09" db="EMBL/GenBank/DDBJ databases">
        <authorList>
            <consortium name="AG Swart"/>
            <person name="Singh M."/>
            <person name="Singh A."/>
            <person name="Seah K."/>
            <person name="Emmerich C."/>
        </authorList>
    </citation>
    <scope>NUCLEOTIDE SEQUENCE</scope>
    <source>
        <strain evidence="5">ATCC30299</strain>
    </source>
</reference>
<dbReference type="GO" id="GO:0003735">
    <property type="term" value="F:structural constituent of ribosome"/>
    <property type="evidence" value="ECO:0007669"/>
    <property type="project" value="InterPro"/>
</dbReference>
<dbReference type="AlphaFoldDB" id="A0AAU9J5B1"/>
<accession>A0AAU9J5B1</accession>
<protein>
    <recommendedName>
        <fullName evidence="4">Large ribosomal subunit protein uL24 C-terminal domain-containing protein</fullName>
    </recommendedName>
</protein>
<evidence type="ECO:0000313" key="6">
    <source>
        <dbReference type="Proteomes" id="UP001162131"/>
    </source>
</evidence>
<keyword evidence="2" id="KW-0689">Ribosomal protein</keyword>
<dbReference type="EMBL" id="CAJZBQ010000021">
    <property type="protein sequence ID" value="CAG9319137.1"/>
    <property type="molecule type" value="Genomic_DNA"/>
</dbReference>
<dbReference type="InterPro" id="IPR005825">
    <property type="entry name" value="Ribosomal_uL24_CS"/>
</dbReference>
<dbReference type="InterPro" id="IPR057264">
    <property type="entry name" value="Ribosomal_uL24_C"/>
</dbReference>
<dbReference type="Gene3D" id="2.30.30.30">
    <property type="match status" value="1"/>
</dbReference>
<dbReference type="InterPro" id="IPR003256">
    <property type="entry name" value="Ribosomal_uL24"/>
</dbReference>
<dbReference type="GO" id="GO:0005840">
    <property type="term" value="C:ribosome"/>
    <property type="evidence" value="ECO:0007669"/>
    <property type="project" value="UniProtKB-KW"/>
</dbReference>
<gene>
    <name evidence="5" type="ORF">BSTOLATCC_MIC22482</name>
</gene>
<evidence type="ECO:0000313" key="5">
    <source>
        <dbReference type="EMBL" id="CAG9319137.1"/>
    </source>
</evidence>